<dbReference type="GO" id="GO:0017040">
    <property type="term" value="F:N-acylsphingosine amidohydrolase activity"/>
    <property type="evidence" value="ECO:0007669"/>
    <property type="project" value="UniProtKB-EC"/>
</dbReference>
<keyword evidence="2" id="KW-1185">Reference proteome</keyword>
<dbReference type="Proteomes" id="UP000315724">
    <property type="component" value="Chromosome"/>
</dbReference>
<sequence>MNPSQASQPTAASTPAPAPFSHPSFQGLIGIARADITPPVGVYSRNWGAAKHDVATSIHRPLTLTVLTIKASASEAPLVFIDADLGWWKTPQTYESFSSRLLEALSLKSSQLIFALSHTHAGPPLMDADDSLSGSDLLNAWMEDLFEKTVKAVQDSLNSQVESTLDWHSGRCNLATYRDLPDPSVENDRVLCGFNPSGTPDETLIVGRITDRSGQLRGTITNYACHPTTLAWENEAISPDYLGAMRETMQQVTGAPALFMLGACGDLAPRNQYVGDVEVADHHGRQLAYASLAVLEDMEPSGQQLAFTGAVESGAPLAVWKNQPVEISSILSADQLTVELPIKDWPTAEELEKERLACPDRALEERLRRKRDIRRGIGNGSTFQLPISTWRIGDAVLVGCCCEPYSVLQQELRQRFPEVTILCMNLINGSVGYLPPAELYDTDVYPVWQTPFDRGSLELTLEKMTQAIRDALND</sequence>
<accession>A0A517QPH3</accession>
<protein>
    <submittedName>
        <fullName evidence="1">Neutral ceramidase</fullName>
        <ecNumber evidence="1">3.5.1.23</ecNumber>
    </submittedName>
</protein>
<dbReference type="KEGG" id="tpol:Mal48_28010"/>
<dbReference type="EMBL" id="CP036267">
    <property type="protein sequence ID" value="QDT33548.1"/>
    <property type="molecule type" value="Genomic_DNA"/>
</dbReference>
<gene>
    <name evidence="1" type="ORF">Mal48_28010</name>
</gene>
<dbReference type="EC" id="3.5.1.23" evidence="1"/>
<dbReference type="AlphaFoldDB" id="A0A517QPH3"/>
<dbReference type="RefSeq" id="WP_231739552.1">
    <property type="nucleotide sequence ID" value="NZ_CP036267.1"/>
</dbReference>
<evidence type="ECO:0000313" key="2">
    <source>
        <dbReference type="Proteomes" id="UP000315724"/>
    </source>
</evidence>
<name>A0A517QPH3_9PLAN</name>
<proteinExistence type="predicted"/>
<evidence type="ECO:0000313" key="1">
    <source>
        <dbReference type="EMBL" id="QDT33548.1"/>
    </source>
</evidence>
<organism evidence="1 2">
    <name type="scientific">Thalassoglobus polymorphus</name>
    <dbReference type="NCBI Taxonomy" id="2527994"/>
    <lineage>
        <taxon>Bacteria</taxon>
        <taxon>Pseudomonadati</taxon>
        <taxon>Planctomycetota</taxon>
        <taxon>Planctomycetia</taxon>
        <taxon>Planctomycetales</taxon>
        <taxon>Planctomycetaceae</taxon>
        <taxon>Thalassoglobus</taxon>
    </lineage>
</organism>
<keyword evidence="1" id="KW-0378">Hydrolase</keyword>
<reference evidence="1 2" key="1">
    <citation type="submission" date="2019-02" db="EMBL/GenBank/DDBJ databases">
        <title>Deep-cultivation of Planctomycetes and their phenomic and genomic characterization uncovers novel biology.</title>
        <authorList>
            <person name="Wiegand S."/>
            <person name="Jogler M."/>
            <person name="Boedeker C."/>
            <person name="Pinto D."/>
            <person name="Vollmers J."/>
            <person name="Rivas-Marin E."/>
            <person name="Kohn T."/>
            <person name="Peeters S.H."/>
            <person name="Heuer A."/>
            <person name="Rast P."/>
            <person name="Oberbeckmann S."/>
            <person name="Bunk B."/>
            <person name="Jeske O."/>
            <person name="Meyerdierks A."/>
            <person name="Storesund J.E."/>
            <person name="Kallscheuer N."/>
            <person name="Luecker S."/>
            <person name="Lage O.M."/>
            <person name="Pohl T."/>
            <person name="Merkel B.J."/>
            <person name="Hornburger P."/>
            <person name="Mueller R.-W."/>
            <person name="Bruemmer F."/>
            <person name="Labrenz M."/>
            <person name="Spormann A.M."/>
            <person name="Op den Camp H."/>
            <person name="Overmann J."/>
            <person name="Amann R."/>
            <person name="Jetten M.S.M."/>
            <person name="Mascher T."/>
            <person name="Medema M.H."/>
            <person name="Devos D.P."/>
            <person name="Kaster A.-K."/>
            <person name="Ovreas L."/>
            <person name="Rohde M."/>
            <person name="Galperin M.Y."/>
            <person name="Jogler C."/>
        </authorList>
    </citation>
    <scope>NUCLEOTIDE SEQUENCE [LARGE SCALE GENOMIC DNA]</scope>
    <source>
        <strain evidence="1 2">Mal48</strain>
    </source>
</reference>